<keyword evidence="2" id="KW-1185">Reference proteome</keyword>
<evidence type="ECO:0000313" key="1">
    <source>
        <dbReference type="EMBL" id="KAF2191188.1"/>
    </source>
</evidence>
<gene>
    <name evidence="1" type="ORF">K469DRAFT_366276</name>
</gene>
<evidence type="ECO:0008006" key="3">
    <source>
        <dbReference type="Google" id="ProtNLM"/>
    </source>
</evidence>
<evidence type="ECO:0000313" key="2">
    <source>
        <dbReference type="Proteomes" id="UP000800200"/>
    </source>
</evidence>
<sequence>MSAFWSHMARTGIGESSSSNQLGSIAPPPAGFQGSSGALSWVLRGAAQKELNKGNVLDPGKEDTITRSILALEEMNSAMRSMERRAMVAFTTSGYFVWTHGEAVRETDIVCILLGCSYPVILRPRGDYFEIVSECYIDQYMSGEALELLGEDAVELETFSIC</sequence>
<accession>A0A6A6EKA6</accession>
<protein>
    <recommendedName>
        <fullName evidence="3">Heterokaryon incompatibility domain-containing protein</fullName>
    </recommendedName>
</protein>
<dbReference type="OrthoDB" id="5386682at2759"/>
<dbReference type="Proteomes" id="UP000800200">
    <property type="component" value="Unassembled WGS sequence"/>
</dbReference>
<dbReference type="EMBL" id="ML994617">
    <property type="protein sequence ID" value="KAF2191188.1"/>
    <property type="molecule type" value="Genomic_DNA"/>
</dbReference>
<organism evidence="1 2">
    <name type="scientific">Zopfia rhizophila CBS 207.26</name>
    <dbReference type="NCBI Taxonomy" id="1314779"/>
    <lineage>
        <taxon>Eukaryota</taxon>
        <taxon>Fungi</taxon>
        <taxon>Dikarya</taxon>
        <taxon>Ascomycota</taxon>
        <taxon>Pezizomycotina</taxon>
        <taxon>Dothideomycetes</taxon>
        <taxon>Dothideomycetes incertae sedis</taxon>
        <taxon>Zopfiaceae</taxon>
        <taxon>Zopfia</taxon>
    </lineage>
</organism>
<reference evidence="1" key="1">
    <citation type="journal article" date="2020" name="Stud. Mycol.">
        <title>101 Dothideomycetes genomes: a test case for predicting lifestyles and emergence of pathogens.</title>
        <authorList>
            <person name="Haridas S."/>
            <person name="Albert R."/>
            <person name="Binder M."/>
            <person name="Bloem J."/>
            <person name="Labutti K."/>
            <person name="Salamov A."/>
            <person name="Andreopoulos B."/>
            <person name="Baker S."/>
            <person name="Barry K."/>
            <person name="Bills G."/>
            <person name="Bluhm B."/>
            <person name="Cannon C."/>
            <person name="Castanera R."/>
            <person name="Culley D."/>
            <person name="Daum C."/>
            <person name="Ezra D."/>
            <person name="Gonzalez J."/>
            <person name="Henrissat B."/>
            <person name="Kuo A."/>
            <person name="Liang C."/>
            <person name="Lipzen A."/>
            <person name="Lutzoni F."/>
            <person name="Magnuson J."/>
            <person name="Mondo S."/>
            <person name="Nolan M."/>
            <person name="Ohm R."/>
            <person name="Pangilinan J."/>
            <person name="Park H.-J."/>
            <person name="Ramirez L."/>
            <person name="Alfaro M."/>
            <person name="Sun H."/>
            <person name="Tritt A."/>
            <person name="Yoshinaga Y."/>
            <person name="Zwiers L.-H."/>
            <person name="Turgeon B."/>
            <person name="Goodwin S."/>
            <person name="Spatafora J."/>
            <person name="Crous P."/>
            <person name="Grigoriev I."/>
        </authorList>
    </citation>
    <scope>NUCLEOTIDE SEQUENCE</scope>
    <source>
        <strain evidence="1">CBS 207.26</strain>
    </source>
</reference>
<dbReference type="AlphaFoldDB" id="A0A6A6EKA6"/>
<name>A0A6A6EKA6_9PEZI</name>
<proteinExistence type="predicted"/>